<evidence type="ECO:0000256" key="1">
    <source>
        <dbReference type="ARBA" id="ARBA00004340"/>
    </source>
</evidence>
<evidence type="ECO:0000256" key="4">
    <source>
        <dbReference type="SAM" id="SignalP"/>
    </source>
</evidence>
<gene>
    <name evidence="6" type="ORF">Plil01_001484900</name>
</gene>
<dbReference type="EMBL" id="BSXW01001226">
    <property type="protein sequence ID" value="GMF34897.1"/>
    <property type="molecule type" value="Genomic_DNA"/>
</dbReference>
<evidence type="ECO:0000259" key="5">
    <source>
        <dbReference type="Pfam" id="PF20147"/>
    </source>
</evidence>
<dbReference type="AlphaFoldDB" id="A0A9W7CN17"/>
<dbReference type="Proteomes" id="UP001165083">
    <property type="component" value="Unassembled WGS sequence"/>
</dbReference>
<reference evidence="6" key="1">
    <citation type="submission" date="2023-04" db="EMBL/GenBank/DDBJ databases">
        <title>Phytophthora lilii NBRC 32176.</title>
        <authorList>
            <person name="Ichikawa N."/>
            <person name="Sato H."/>
            <person name="Tonouchi N."/>
        </authorList>
    </citation>
    <scope>NUCLEOTIDE SEQUENCE</scope>
    <source>
        <strain evidence="6">NBRC 32176</strain>
    </source>
</reference>
<evidence type="ECO:0000256" key="3">
    <source>
        <dbReference type="ARBA" id="ARBA00022525"/>
    </source>
</evidence>
<comment type="subcellular location">
    <subcellularLocation>
        <location evidence="1">Host cell</location>
    </subcellularLocation>
    <subcellularLocation>
        <location evidence="2">Secreted</location>
    </subcellularLocation>
</comment>
<dbReference type="Pfam" id="PF20147">
    <property type="entry name" value="Crinkler"/>
    <property type="match status" value="1"/>
</dbReference>
<proteinExistence type="predicted"/>
<comment type="caution">
    <text evidence="6">The sequence shown here is derived from an EMBL/GenBank/DDBJ whole genome shotgun (WGS) entry which is preliminary data.</text>
</comment>
<evidence type="ECO:0000313" key="6">
    <source>
        <dbReference type="EMBL" id="GMF34897.1"/>
    </source>
</evidence>
<sequence>MVKLFCAIVGVAGSAFSARVNKSDTVDDLKKAIKAEKPNDLKDVDADKLQLSLAKKGTGWQPSADLRAIRKGEDVPGFERVSLVDTEDEAYSTYSIRHRKPPPAREFAAFKAVAFHSCPTLKRRQG</sequence>
<keyword evidence="3" id="KW-0964">Secreted</keyword>
<dbReference type="GO" id="GO:0005576">
    <property type="term" value="C:extracellular region"/>
    <property type="evidence" value="ECO:0007669"/>
    <property type="project" value="UniProtKB-SubCell"/>
</dbReference>
<feature type="chain" id="PRO_5040738523" evidence="4">
    <location>
        <begin position="18"/>
        <end position="126"/>
    </location>
</feature>
<dbReference type="GO" id="GO:0043657">
    <property type="term" value="C:host cell"/>
    <property type="evidence" value="ECO:0007669"/>
    <property type="project" value="UniProtKB-SubCell"/>
</dbReference>
<protein>
    <submittedName>
        <fullName evidence="6">Unnamed protein product</fullName>
    </submittedName>
</protein>
<keyword evidence="7" id="KW-1185">Reference proteome</keyword>
<feature type="domain" description="Crinkler effector protein N-terminal" evidence="5">
    <location>
        <begin position="2"/>
        <end position="85"/>
    </location>
</feature>
<evidence type="ECO:0000313" key="7">
    <source>
        <dbReference type="Proteomes" id="UP001165083"/>
    </source>
</evidence>
<dbReference type="OrthoDB" id="167272at2759"/>
<name>A0A9W7CN17_9STRA</name>
<dbReference type="InterPro" id="IPR045379">
    <property type="entry name" value="Crinkler_N"/>
</dbReference>
<keyword evidence="4" id="KW-0732">Signal</keyword>
<organism evidence="6 7">
    <name type="scientific">Phytophthora lilii</name>
    <dbReference type="NCBI Taxonomy" id="2077276"/>
    <lineage>
        <taxon>Eukaryota</taxon>
        <taxon>Sar</taxon>
        <taxon>Stramenopiles</taxon>
        <taxon>Oomycota</taxon>
        <taxon>Peronosporomycetes</taxon>
        <taxon>Peronosporales</taxon>
        <taxon>Peronosporaceae</taxon>
        <taxon>Phytophthora</taxon>
    </lineage>
</organism>
<accession>A0A9W7CN17</accession>
<feature type="signal peptide" evidence="4">
    <location>
        <begin position="1"/>
        <end position="17"/>
    </location>
</feature>
<evidence type="ECO:0000256" key="2">
    <source>
        <dbReference type="ARBA" id="ARBA00004613"/>
    </source>
</evidence>